<dbReference type="InterPro" id="IPR023439">
    <property type="entry name" value="Mal_deCO2ase/Cit_lyase_ACP"/>
</dbReference>
<protein>
    <submittedName>
        <fullName evidence="4">Citrate lyase acyl carrier protein</fullName>
        <ecNumber evidence="4">4.1.3.6</ecNumber>
    </submittedName>
</protein>
<keyword evidence="4" id="KW-0456">Lyase</keyword>
<keyword evidence="3" id="KW-0597">Phosphoprotein</keyword>
<sequence>MELKLTACAGSTEKSDILISVEPCERGIELSLTSKVMGQFGENIRKTVLETLEKMSVKNAKVVADDNGAIEAVIESRVQAAVLRSCESTNYPWK</sequence>
<dbReference type="PIRSF" id="PIRSF002736">
    <property type="entry name" value="Citrt_lyas_gamma"/>
    <property type="match status" value="1"/>
</dbReference>
<evidence type="ECO:0000256" key="1">
    <source>
        <dbReference type="ARBA" id="ARBA00004496"/>
    </source>
</evidence>
<dbReference type="RefSeq" id="WP_029409832.1">
    <property type="nucleotide sequence ID" value="NZ_CP061839.1"/>
</dbReference>
<name>A0A7S6WQT7_9SPIR</name>
<gene>
    <name evidence="4" type="primary">citD</name>
    <name evidence="4" type="ORF">IFE08_01310</name>
</gene>
<evidence type="ECO:0000313" key="5">
    <source>
        <dbReference type="Proteomes" id="UP000593915"/>
    </source>
</evidence>
<dbReference type="NCBIfam" id="NF009726">
    <property type="entry name" value="PRK13253.1"/>
    <property type="match status" value="1"/>
</dbReference>
<evidence type="ECO:0000256" key="3">
    <source>
        <dbReference type="ARBA" id="ARBA00022553"/>
    </source>
</evidence>
<evidence type="ECO:0000256" key="2">
    <source>
        <dbReference type="ARBA" id="ARBA00022490"/>
    </source>
</evidence>
<comment type="subcellular location">
    <subcellularLocation>
        <location evidence="1">Cytoplasm</location>
    </subcellularLocation>
</comment>
<dbReference type="NCBIfam" id="TIGR01608">
    <property type="entry name" value="citD"/>
    <property type="match status" value="1"/>
</dbReference>
<accession>A0A7S6WQT7</accession>
<dbReference type="EMBL" id="CP061839">
    <property type="protein sequence ID" value="QOW61082.1"/>
    <property type="molecule type" value="Genomic_DNA"/>
</dbReference>
<dbReference type="EC" id="4.1.3.6" evidence="4"/>
<evidence type="ECO:0000313" key="4">
    <source>
        <dbReference type="EMBL" id="QOW61082.1"/>
    </source>
</evidence>
<dbReference type="GO" id="GO:0008815">
    <property type="term" value="F:citrate (pro-3S)-lyase activity"/>
    <property type="evidence" value="ECO:0007669"/>
    <property type="project" value="UniProtKB-EC"/>
</dbReference>
<dbReference type="InterPro" id="IPR006495">
    <property type="entry name" value="CitD"/>
</dbReference>
<reference evidence="4 5" key="1">
    <citation type="submission" date="2020-09" db="EMBL/GenBank/DDBJ databases">
        <title>Characterization of Treponema spp. from bovine digital dermatitis in Korea.</title>
        <authorList>
            <person name="Espiritu H.M."/>
            <person name="Cho Y.I."/>
            <person name="Mamuad L."/>
        </authorList>
    </citation>
    <scope>NUCLEOTIDE SEQUENCE [LARGE SCALE GENOMIC DNA]</scope>
    <source>
        <strain evidence="4 5">KS1</strain>
    </source>
</reference>
<dbReference type="Pfam" id="PF06857">
    <property type="entry name" value="ACP"/>
    <property type="match status" value="1"/>
</dbReference>
<keyword evidence="2" id="KW-0963">Cytoplasm</keyword>
<dbReference type="AlphaFoldDB" id="A0A7S6WQT7"/>
<dbReference type="Proteomes" id="UP000593915">
    <property type="component" value="Chromosome"/>
</dbReference>
<proteinExistence type="predicted"/>
<organism evidence="4 5">
    <name type="scientific">Treponema pedis</name>
    <dbReference type="NCBI Taxonomy" id="409322"/>
    <lineage>
        <taxon>Bacteria</taxon>
        <taxon>Pseudomonadati</taxon>
        <taxon>Spirochaetota</taxon>
        <taxon>Spirochaetia</taxon>
        <taxon>Spirochaetales</taxon>
        <taxon>Treponemataceae</taxon>
        <taxon>Treponema</taxon>
    </lineage>
</organism>
<dbReference type="GO" id="GO:0005737">
    <property type="term" value="C:cytoplasm"/>
    <property type="evidence" value="ECO:0007669"/>
    <property type="project" value="UniProtKB-SubCell"/>
</dbReference>